<feature type="compositionally biased region" description="Polar residues" evidence="1">
    <location>
        <begin position="7"/>
        <end position="17"/>
    </location>
</feature>
<protein>
    <submittedName>
        <fullName evidence="2">Uncharacterized protein</fullName>
    </submittedName>
</protein>
<name>A0A6M1RIK9_9GAMM</name>
<accession>A0A6M1RIK9</accession>
<feature type="region of interest" description="Disordered" evidence="1">
    <location>
        <begin position="1"/>
        <end position="31"/>
    </location>
</feature>
<dbReference type="EMBL" id="JAALDL010000013">
    <property type="protein sequence ID" value="NGN99262.1"/>
    <property type="molecule type" value="Genomic_DNA"/>
</dbReference>
<evidence type="ECO:0000313" key="3">
    <source>
        <dbReference type="Proteomes" id="UP000473008"/>
    </source>
</evidence>
<proteinExistence type="predicted"/>
<dbReference type="AlphaFoldDB" id="A0A6M1RIK9"/>
<evidence type="ECO:0000313" key="2">
    <source>
        <dbReference type="EMBL" id="NGN99262.1"/>
    </source>
</evidence>
<feature type="region of interest" description="Disordered" evidence="1">
    <location>
        <begin position="45"/>
        <end position="64"/>
    </location>
</feature>
<gene>
    <name evidence="2" type="ORF">G5S52_16860</name>
</gene>
<dbReference type="Proteomes" id="UP000473008">
    <property type="component" value="Unassembled WGS sequence"/>
</dbReference>
<organism evidence="2 3">
    <name type="scientific">Grimontia sedimenti</name>
    <dbReference type="NCBI Taxonomy" id="2711294"/>
    <lineage>
        <taxon>Bacteria</taxon>
        <taxon>Pseudomonadati</taxon>
        <taxon>Pseudomonadota</taxon>
        <taxon>Gammaproteobacteria</taxon>
        <taxon>Vibrionales</taxon>
        <taxon>Vibrionaceae</taxon>
        <taxon>Grimontia</taxon>
    </lineage>
</organism>
<keyword evidence="3" id="KW-1185">Reference proteome</keyword>
<sequence>MDMEIQHFSQPTQQTPVSAAPGHLSTELTGFSDPSHYHIQCMLGEDRRRLDTPSAEDWPTAQTY</sequence>
<comment type="caution">
    <text evidence="2">The sequence shown here is derived from an EMBL/GenBank/DDBJ whole genome shotgun (WGS) entry which is preliminary data.</text>
</comment>
<reference evidence="2 3" key="1">
    <citation type="submission" date="2020-02" db="EMBL/GenBank/DDBJ databases">
        <title>The draft genome of Grimontia sedimenta sp. nov., isolated from benthic sediments near coral reefs south of Kuwait.</title>
        <authorList>
            <person name="Mahmoud H.M."/>
            <person name="Jose L."/>
            <person name="Eapen S."/>
        </authorList>
    </citation>
    <scope>NUCLEOTIDE SEQUENCE [LARGE SCALE GENOMIC DNA]</scope>
    <source>
        <strain evidence="2 3">S25</strain>
    </source>
</reference>
<evidence type="ECO:0000256" key="1">
    <source>
        <dbReference type="SAM" id="MobiDB-lite"/>
    </source>
</evidence>